<dbReference type="GO" id="GO:0005737">
    <property type="term" value="C:cytoplasm"/>
    <property type="evidence" value="ECO:0007669"/>
    <property type="project" value="UniProtKB-SubCell"/>
</dbReference>
<evidence type="ECO:0000313" key="10">
    <source>
        <dbReference type="EMBL" id="ARE86061.1"/>
    </source>
</evidence>
<evidence type="ECO:0000256" key="5">
    <source>
        <dbReference type="ARBA" id="ARBA00046337"/>
    </source>
</evidence>
<dbReference type="PRINTS" id="PR00598">
    <property type="entry name" value="HTHMARR"/>
</dbReference>
<evidence type="ECO:0000256" key="1">
    <source>
        <dbReference type="ARBA" id="ARBA00004496"/>
    </source>
</evidence>
<evidence type="ECO:0000256" key="7">
    <source>
        <dbReference type="ARBA" id="ARBA00047207"/>
    </source>
</evidence>
<dbReference type="PROSITE" id="PS50995">
    <property type="entry name" value="HTH_MARR_2"/>
    <property type="match status" value="1"/>
</dbReference>
<accession>A0AAC9RFX5</accession>
<sequence length="152" mass="18012">MRNYYVEINEYLQKLVKNTIFYDRKGICFSVGMLSITDLLILKALGDEKEKKMYEIIDDLGIDRNVFATIINKLQQQQFIMKTKSKRDKRVQILSLTEKGQDVFREITSKEKEIIFSLLNDFSFNEEKAVLKFLVKLDMLRKEKNKTLEETP</sequence>
<dbReference type="InterPro" id="IPR036390">
    <property type="entry name" value="WH_DNA-bd_sf"/>
</dbReference>
<evidence type="ECO:0000256" key="4">
    <source>
        <dbReference type="ARBA" id="ARBA00023163"/>
    </source>
</evidence>
<proteinExistence type="inferred from homology"/>
<dbReference type="KEGG" id="cfm:BJL90_07405"/>
<dbReference type="RefSeq" id="WP_070966031.1">
    <property type="nucleotide sequence ID" value="NZ_CP017603.1"/>
</dbReference>
<dbReference type="Proteomes" id="UP000192478">
    <property type="component" value="Chromosome"/>
</dbReference>
<protein>
    <recommendedName>
        <fullName evidence="6">HTH-type transcriptional regulator SarZ</fullName>
    </recommendedName>
    <alternativeName>
        <fullName evidence="7">Staphylococcal accessory regulator Z</fullName>
    </alternativeName>
</protein>
<dbReference type="SUPFAM" id="SSF46785">
    <property type="entry name" value="Winged helix' DNA-binding domain"/>
    <property type="match status" value="1"/>
</dbReference>
<evidence type="ECO:0000313" key="9">
    <source>
        <dbReference type="EMBL" id="AOY75739.1"/>
    </source>
</evidence>
<dbReference type="GO" id="GO:0003677">
    <property type="term" value="F:DNA binding"/>
    <property type="evidence" value="ECO:0007669"/>
    <property type="project" value="UniProtKB-KW"/>
</dbReference>
<reference evidence="10 12" key="2">
    <citation type="submission" date="2017-03" db="EMBL/GenBank/DDBJ databases">
        <title>Complete sequence of Clostridium formicaceticum DSM 92.</title>
        <authorList>
            <person name="Poehlein A."/>
            <person name="Karl M."/>
            <person name="Bengelsdorf F.R."/>
            <person name="Duerre P."/>
            <person name="Daniel R."/>
        </authorList>
    </citation>
    <scope>NUCLEOTIDE SEQUENCE [LARGE SCALE GENOMIC DNA]</scope>
    <source>
        <strain evidence="10 12">DSM 92</strain>
    </source>
</reference>
<evidence type="ECO:0000256" key="2">
    <source>
        <dbReference type="ARBA" id="ARBA00023015"/>
    </source>
</evidence>
<comment type="subcellular location">
    <subcellularLocation>
        <location evidence="1">Cytoplasm</location>
    </subcellularLocation>
</comment>
<dbReference type="Gene3D" id="1.10.10.10">
    <property type="entry name" value="Winged helix-like DNA-binding domain superfamily/Winged helix DNA-binding domain"/>
    <property type="match status" value="1"/>
</dbReference>
<evidence type="ECO:0000313" key="12">
    <source>
        <dbReference type="Proteomes" id="UP000192478"/>
    </source>
</evidence>
<keyword evidence="4" id="KW-0804">Transcription</keyword>
<name>A0AAC9RFX5_9CLOT</name>
<dbReference type="PANTHER" id="PTHR42756">
    <property type="entry name" value="TRANSCRIPTIONAL REGULATOR, MARR"/>
    <property type="match status" value="1"/>
</dbReference>
<evidence type="ECO:0000259" key="8">
    <source>
        <dbReference type="PROSITE" id="PS50995"/>
    </source>
</evidence>
<gene>
    <name evidence="9" type="ORF">BJL90_07405</name>
    <name evidence="10" type="ORF">CLFO_03770</name>
</gene>
<dbReference type="SMART" id="SM00347">
    <property type="entry name" value="HTH_MARR"/>
    <property type="match status" value="1"/>
</dbReference>
<comment type="similarity">
    <text evidence="5">Belongs to the SarZ family.</text>
</comment>
<dbReference type="AlphaFoldDB" id="A0AAC9RFX5"/>
<dbReference type="InterPro" id="IPR036388">
    <property type="entry name" value="WH-like_DNA-bd_sf"/>
</dbReference>
<evidence type="ECO:0000256" key="6">
    <source>
        <dbReference type="ARBA" id="ARBA00047188"/>
    </source>
</evidence>
<dbReference type="InterPro" id="IPR055166">
    <property type="entry name" value="Transc_reg_Sar_Rot_HTH"/>
</dbReference>
<dbReference type="Proteomes" id="UP000177894">
    <property type="component" value="Chromosome"/>
</dbReference>
<dbReference type="Pfam" id="PF22381">
    <property type="entry name" value="Staph_reg_Sar_Rot"/>
    <property type="match status" value="1"/>
</dbReference>
<keyword evidence="2" id="KW-0805">Transcription regulation</keyword>
<keyword evidence="3" id="KW-0238">DNA-binding</keyword>
<dbReference type="InterPro" id="IPR000835">
    <property type="entry name" value="HTH_MarR-typ"/>
</dbReference>
<organism evidence="10 12">
    <name type="scientific">Clostridium formicaceticum</name>
    <dbReference type="NCBI Taxonomy" id="1497"/>
    <lineage>
        <taxon>Bacteria</taxon>
        <taxon>Bacillati</taxon>
        <taxon>Bacillota</taxon>
        <taxon>Clostridia</taxon>
        <taxon>Eubacteriales</taxon>
        <taxon>Clostridiaceae</taxon>
        <taxon>Clostridium</taxon>
    </lineage>
</organism>
<keyword evidence="11" id="KW-1185">Reference proteome</keyword>
<dbReference type="EMBL" id="CP017603">
    <property type="protein sequence ID" value="AOY75739.1"/>
    <property type="molecule type" value="Genomic_DNA"/>
</dbReference>
<dbReference type="EMBL" id="CP020559">
    <property type="protein sequence ID" value="ARE86061.1"/>
    <property type="molecule type" value="Genomic_DNA"/>
</dbReference>
<evidence type="ECO:0000256" key="3">
    <source>
        <dbReference type="ARBA" id="ARBA00023125"/>
    </source>
</evidence>
<dbReference type="PANTHER" id="PTHR42756:SF1">
    <property type="entry name" value="TRANSCRIPTIONAL REPRESSOR OF EMRAB OPERON"/>
    <property type="match status" value="1"/>
</dbReference>
<feature type="domain" description="HTH marR-type" evidence="8">
    <location>
        <begin position="1"/>
        <end position="139"/>
    </location>
</feature>
<evidence type="ECO:0000313" key="11">
    <source>
        <dbReference type="Proteomes" id="UP000177894"/>
    </source>
</evidence>
<reference evidence="9 11" key="1">
    <citation type="submission" date="2016-10" db="EMBL/GenBank/DDBJ databases">
        <title>Complete Genome Sequence of Acetogen Clostridium formicoaceticum ATCC 27076.</title>
        <authorList>
            <person name="Bao T."/>
            <person name="Cheng C."/>
            <person name="Zhao J."/>
            <person name="Yang S.-T."/>
            <person name="Wang J."/>
            <person name="Wang M."/>
        </authorList>
    </citation>
    <scope>NUCLEOTIDE SEQUENCE [LARGE SCALE GENOMIC DNA]</scope>
    <source>
        <strain evidence="9 11">ATCC 27076</strain>
    </source>
</reference>
<dbReference type="GO" id="GO:0003700">
    <property type="term" value="F:DNA-binding transcription factor activity"/>
    <property type="evidence" value="ECO:0007669"/>
    <property type="project" value="InterPro"/>
</dbReference>